<dbReference type="EMBL" id="CP022753">
    <property type="protein sequence ID" value="ASU84244.1"/>
    <property type="molecule type" value="Genomic_DNA"/>
</dbReference>
<dbReference type="InterPro" id="IPR014729">
    <property type="entry name" value="Rossmann-like_a/b/a_fold"/>
</dbReference>
<protein>
    <submittedName>
        <fullName evidence="3">Universal stress protein</fullName>
    </submittedName>
</protein>
<evidence type="ECO:0000313" key="3">
    <source>
        <dbReference type="EMBL" id="ASU84244.1"/>
    </source>
</evidence>
<evidence type="ECO:0000256" key="1">
    <source>
        <dbReference type="ARBA" id="ARBA00008791"/>
    </source>
</evidence>
<feature type="domain" description="UspA" evidence="2">
    <location>
        <begin position="148"/>
        <end position="284"/>
    </location>
</feature>
<dbReference type="KEGG" id="ngv:CDO52_16875"/>
<dbReference type="InterPro" id="IPR006015">
    <property type="entry name" value="Universal_stress_UspA"/>
</dbReference>
<reference evidence="3 4" key="1">
    <citation type="submission" date="2017-08" db="EMBL/GenBank/DDBJ databases">
        <title>The complete genome sequence of Nocardiopsis gilva YIM 90087.</title>
        <authorList>
            <person name="Yin M."/>
            <person name="Tang S."/>
        </authorList>
    </citation>
    <scope>NUCLEOTIDE SEQUENCE [LARGE SCALE GENOMIC DNA]</scope>
    <source>
        <strain evidence="3 4">YIM 90087</strain>
    </source>
</reference>
<dbReference type="Proteomes" id="UP000215005">
    <property type="component" value="Chromosome"/>
</dbReference>
<dbReference type="AlphaFoldDB" id="A0A223S7Y9"/>
<dbReference type="PANTHER" id="PTHR46268">
    <property type="entry name" value="STRESS RESPONSE PROTEIN NHAX"/>
    <property type="match status" value="1"/>
</dbReference>
<dbReference type="OrthoDB" id="3424785at2"/>
<dbReference type="Pfam" id="PF00582">
    <property type="entry name" value="Usp"/>
    <property type="match status" value="2"/>
</dbReference>
<keyword evidence="4" id="KW-1185">Reference proteome</keyword>
<organism evidence="3 4">
    <name type="scientific">Nocardiopsis gilva YIM 90087</name>
    <dbReference type="NCBI Taxonomy" id="1235441"/>
    <lineage>
        <taxon>Bacteria</taxon>
        <taxon>Bacillati</taxon>
        <taxon>Actinomycetota</taxon>
        <taxon>Actinomycetes</taxon>
        <taxon>Streptosporangiales</taxon>
        <taxon>Nocardiopsidaceae</taxon>
        <taxon>Nocardiopsis</taxon>
    </lineage>
</organism>
<accession>A0A223S7Y9</accession>
<dbReference type="PANTHER" id="PTHR46268:SF6">
    <property type="entry name" value="UNIVERSAL STRESS PROTEIN UP12"/>
    <property type="match status" value="1"/>
</dbReference>
<proteinExistence type="inferred from homology"/>
<feature type="domain" description="UspA" evidence="2">
    <location>
        <begin position="3"/>
        <end position="136"/>
    </location>
</feature>
<dbReference type="Gene3D" id="3.40.50.620">
    <property type="entry name" value="HUPs"/>
    <property type="match status" value="2"/>
</dbReference>
<sequence>MASSVLVGVDGSQESLIALDWATEEAALRGSQLRLLCSSWVPALEPVFIRDAESWNGHTQRVLDEAAERVRQTNPDVRVESTIGYDEPAAATLIHVGREADLIVVGLRGRGGFPGMKIGSVAYQVAAHATTPVVVVGPEARPVTKTPQIVVGVDDSDHGQAALRAAFTEARLRSARLRAVYAVRVPPDILAVATLGGYDLESMRADRERLTHDTLKVVRDEFPDVQVETDIQWDDATHALSRASTSAHLVVVGARGRHGFPLLALGSVAHGILHHAVSPVMVVHVPASDGER</sequence>
<comment type="similarity">
    <text evidence="1">Belongs to the universal stress protein A family.</text>
</comment>
<evidence type="ECO:0000313" key="4">
    <source>
        <dbReference type="Proteomes" id="UP000215005"/>
    </source>
</evidence>
<evidence type="ECO:0000259" key="2">
    <source>
        <dbReference type="Pfam" id="PF00582"/>
    </source>
</evidence>
<gene>
    <name evidence="3" type="ORF">CDO52_16875</name>
</gene>
<name>A0A223S7Y9_9ACTN</name>
<dbReference type="SUPFAM" id="SSF52402">
    <property type="entry name" value="Adenine nucleotide alpha hydrolases-like"/>
    <property type="match status" value="2"/>
</dbReference>
<dbReference type="PRINTS" id="PR01438">
    <property type="entry name" value="UNVRSLSTRESS"/>
</dbReference>
<dbReference type="RefSeq" id="WP_017617891.1">
    <property type="nucleotide sequence ID" value="NZ_ANBG01000119.1"/>
</dbReference>
<dbReference type="InterPro" id="IPR006016">
    <property type="entry name" value="UspA"/>
</dbReference>